<dbReference type="PANTHER" id="PTHR13773">
    <property type="entry name" value="PHOSPHATIDATE CYTIDYLYLTRANSFERASE"/>
    <property type="match status" value="1"/>
</dbReference>
<name>A0AAD9BYD5_DISEL</name>
<keyword evidence="9 15" id="KW-0548">Nucleotidyltransferase</keyword>
<keyword evidence="7" id="KW-0808">Transferase</keyword>
<evidence type="ECO:0000256" key="14">
    <source>
        <dbReference type="ARBA" id="ARBA00023264"/>
    </source>
</evidence>
<evidence type="ECO:0000313" key="16">
    <source>
        <dbReference type="Proteomes" id="UP001228049"/>
    </source>
</evidence>
<keyword evidence="8" id="KW-0812">Transmembrane</keyword>
<keyword evidence="10" id="KW-1133">Transmembrane helix</keyword>
<dbReference type="EC" id="2.7.7.41" evidence="5"/>
<evidence type="ECO:0000256" key="3">
    <source>
        <dbReference type="ARBA" id="ARBA00005189"/>
    </source>
</evidence>
<evidence type="ECO:0000256" key="7">
    <source>
        <dbReference type="ARBA" id="ARBA00022679"/>
    </source>
</evidence>
<evidence type="ECO:0000256" key="13">
    <source>
        <dbReference type="ARBA" id="ARBA00023209"/>
    </source>
</evidence>
<dbReference type="GO" id="GO:0005789">
    <property type="term" value="C:endoplasmic reticulum membrane"/>
    <property type="evidence" value="ECO:0007669"/>
    <property type="project" value="TreeGrafter"/>
</dbReference>
<keyword evidence="13" id="KW-0594">Phospholipid biosynthesis</keyword>
<evidence type="ECO:0000256" key="8">
    <source>
        <dbReference type="ARBA" id="ARBA00022692"/>
    </source>
</evidence>
<keyword evidence="11" id="KW-0443">Lipid metabolism</keyword>
<evidence type="ECO:0000256" key="2">
    <source>
        <dbReference type="ARBA" id="ARBA00005119"/>
    </source>
</evidence>
<comment type="pathway">
    <text evidence="3">Lipid metabolism.</text>
</comment>
<evidence type="ECO:0000256" key="1">
    <source>
        <dbReference type="ARBA" id="ARBA00004141"/>
    </source>
</evidence>
<sequence>MSGWRYFVCPVEFNNDSNRFQVDCEPSELFQLQDYALPSVLESFTGWTTVRLYPFQIHSIALSSFASIMGPFGGFFAASREPSRSKILPTPYRVTVALWTGSTASTSWPHVLTSTLPASSGKHTAMALRRLGCVTDAQFEDVFNKAETLDVILEGMQVGLLIGHEGPLLDSFPLEVFNVAVVVEEKIILHDLRDVPAGFAVLMGAIYCLNLEYPRTQKYTAEISPLNNGLCHSSWKKGVSVLDCCSTHCSCFQQCTLYHEPGVLRRNQKIRFSKVVYEDYEDLATAVRDVPAHIFLAILGDFNARLGPEDAPYPYHDSTNRNGAYLMALLMEHELLAANTMFRKRTGKRWTFQDRATGMLRQLDYILVRQKWRNSILNAEPYSTFSSVGSDHRMVSMRVRLSLRVPKPSPKIRHDWKAFTTDPGLQTRYTEEVRKRFRQLDKGAEPSSEYRRFVVANEEATRLCVPVLDRARTSLRSRHPEVVAARGRVEEARLNFELEPTLERRGVLNEAKQFLFSTYDTIKGEELMESVRRVQAAQGERQYGEAWRVINEMTGRKRTKEGQVEGHSPEERVTTWFNHFQSLLGTTEDGAEESIPVFLQNLPIDDGPFTASELARAKSTVREGKSAGPDGIPPEVLKNCDLDDLILDFCNLALLHNMQPDIWSLSNIIPVPKAGDLSKPDNYRGISLTCITAK</sequence>
<dbReference type="SUPFAM" id="SSF56219">
    <property type="entry name" value="DNase I-like"/>
    <property type="match status" value="1"/>
</dbReference>
<reference evidence="15" key="1">
    <citation type="submission" date="2023-04" db="EMBL/GenBank/DDBJ databases">
        <title>Chromosome-level genome of Chaenocephalus aceratus.</title>
        <authorList>
            <person name="Park H."/>
        </authorList>
    </citation>
    <scope>NUCLEOTIDE SEQUENCE</scope>
    <source>
        <strain evidence="15">DE</strain>
        <tissue evidence="15">Muscle</tissue>
    </source>
</reference>
<gene>
    <name evidence="15" type="ORF">KUDE01_007766</name>
</gene>
<feature type="non-terminal residue" evidence="15">
    <location>
        <position position="1"/>
    </location>
</feature>
<dbReference type="Gene3D" id="3.60.10.10">
    <property type="entry name" value="Endonuclease/exonuclease/phosphatase"/>
    <property type="match status" value="1"/>
</dbReference>
<evidence type="ECO:0000256" key="10">
    <source>
        <dbReference type="ARBA" id="ARBA00022989"/>
    </source>
</evidence>
<evidence type="ECO:0000256" key="6">
    <source>
        <dbReference type="ARBA" id="ARBA00022516"/>
    </source>
</evidence>
<evidence type="ECO:0000256" key="11">
    <source>
        <dbReference type="ARBA" id="ARBA00023098"/>
    </source>
</evidence>
<dbReference type="InterPro" id="IPR016720">
    <property type="entry name" value="PC_Trfase_euk"/>
</dbReference>
<dbReference type="InterPro" id="IPR036691">
    <property type="entry name" value="Endo/exonu/phosph_ase_sf"/>
</dbReference>
<comment type="subcellular location">
    <subcellularLocation>
        <location evidence="1">Membrane</location>
        <topology evidence="1">Multi-pass membrane protein</topology>
    </subcellularLocation>
</comment>
<comment type="similarity">
    <text evidence="4">Belongs to the CDS family.</text>
</comment>
<dbReference type="GO" id="GO:0004605">
    <property type="term" value="F:phosphatidate cytidylyltransferase activity"/>
    <property type="evidence" value="ECO:0007669"/>
    <property type="project" value="UniProtKB-EC"/>
</dbReference>
<protein>
    <recommendedName>
        <fullName evidence="5">phosphatidate cytidylyltransferase</fullName>
        <ecNumber evidence="5">2.7.7.41</ecNumber>
    </recommendedName>
</protein>
<evidence type="ECO:0000256" key="9">
    <source>
        <dbReference type="ARBA" id="ARBA00022695"/>
    </source>
</evidence>
<accession>A0AAD9BYD5</accession>
<proteinExistence type="inferred from homology"/>
<dbReference type="PANTHER" id="PTHR13773:SF4">
    <property type="entry name" value="PHOSPHATIDATE CYTIDYLYLTRANSFERASE 2"/>
    <property type="match status" value="1"/>
</dbReference>
<dbReference type="GO" id="GO:0008654">
    <property type="term" value="P:phospholipid biosynthetic process"/>
    <property type="evidence" value="ECO:0007669"/>
    <property type="project" value="UniProtKB-KW"/>
</dbReference>
<keyword evidence="14" id="KW-1208">Phospholipid metabolism</keyword>
<dbReference type="Proteomes" id="UP001228049">
    <property type="component" value="Unassembled WGS sequence"/>
</dbReference>
<comment type="caution">
    <text evidence="15">The sequence shown here is derived from an EMBL/GenBank/DDBJ whole genome shotgun (WGS) entry which is preliminary data.</text>
</comment>
<dbReference type="EMBL" id="JASDAP010000013">
    <property type="protein sequence ID" value="KAK1892692.1"/>
    <property type="molecule type" value="Genomic_DNA"/>
</dbReference>
<comment type="pathway">
    <text evidence="2">Phospholipid metabolism; CDP-diacylglycerol biosynthesis; CDP-diacylglycerol from sn-glycerol 3-phosphate: step 3/3.</text>
</comment>
<evidence type="ECO:0000256" key="12">
    <source>
        <dbReference type="ARBA" id="ARBA00023136"/>
    </source>
</evidence>
<organism evidence="15 16">
    <name type="scientific">Dissostichus eleginoides</name>
    <name type="common">Patagonian toothfish</name>
    <name type="synonym">Dissostichus amissus</name>
    <dbReference type="NCBI Taxonomy" id="100907"/>
    <lineage>
        <taxon>Eukaryota</taxon>
        <taxon>Metazoa</taxon>
        <taxon>Chordata</taxon>
        <taxon>Craniata</taxon>
        <taxon>Vertebrata</taxon>
        <taxon>Euteleostomi</taxon>
        <taxon>Actinopterygii</taxon>
        <taxon>Neopterygii</taxon>
        <taxon>Teleostei</taxon>
        <taxon>Neoteleostei</taxon>
        <taxon>Acanthomorphata</taxon>
        <taxon>Eupercaria</taxon>
        <taxon>Perciformes</taxon>
        <taxon>Notothenioidei</taxon>
        <taxon>Nototheniidae</taxon>
        <taxon>Dissostichus</taxon>
    </lineage>
</organism>
<evidence type="ECO:0000256" key="4">
    <source>
        <dbReference type="ARBA" id="ARBA00010185"/>
    </source>
</evidence>
<evidence type="ECO:0000313" key="15">
    <source>
        <dbReference type="EMBL" id="KAK1892692.1"/>
    </source>
</evidence>
<keyword evidence="6" id="KW-0444">Lipid biosynthesis</keyword>
<keyword evidence="12" id="KW-0472">Membrane</keyword>
<evidence type="ECO:0000256" key="5">
    <source>
        <dbReference type="ARBA" id="ARBA00012487"/>
    </source>
</evidence>
<keyword evidence="16" id="KW-1185">Reference proteome</keyword>
<dbReference type="AlphaFoldDB" id="A0AAD9BYD5"/>